<accession>A0A249XS78</accession>
<proteinExistence type="predicted"/>
<organism evidence="1 2">
    <name type="scientific">Mycobacterium phage Phabba</name>
    <dbReference type="NCBI Taxonomy" id="2027899"/>
    <lineage>
        <taxon>Viruses</taxon>
        <taxon>Duplodnaviria</taxon>
        <taxon>Heunggongvirae</taxon>
        <taxon>Uroviricota</taxon>
        <taxon>Caudoviricetes</taxon>
        <taxon>Ceeclamvirinae</taxon>
        <taxon>Myrnavirus</taxon>
        <taxon>Myrnavirus phabba</taxon>
        <taxon>Myranavirus phabba</taxon>
    </lineage>
</organism>
<gene>
    <name evidence="1" type="ORF">SEA_PHABBA_14</name>
</gene>
<dbReference type="EMBL" id="MF668280">
    <property type="protein sequence ID" value="ASZ74589.1"/>
    <property type="molecule type" value="Genomic_DNA"/>
</dbReference>
<sequence length="61" mass="6981">MDPDETLRLLRKYASDTPGEFSETFEALDEWIGGGGFLPQNWRARDCNLCPHEPNFDHRGA</sequence>
<name>A0A249XS78_9CAUD</name>
<dbReference type="Proteomes" id="UP000226037">
    <property type="component" value="Segment"/>
</dbReference>
<reference evidence="2" key="1">
    <citation type="submission" date="2017-08" db="EMBL/GenBank/DDBJ databases">
        <authorList>
            <person name="de Groot N.N."/>
        </authorList>
    </citation>
    <scope>NUCLEOTIDE SEQUENCE [LARGE SCALE GENOMIC DNA]</scope>
</reference>
<keyword evidence="2" id="KW-1185">Reference proteome</keyword>
<evidence type="ECO:0000313" key="1">
    <source>
        <dbReference type="EMBL" id="ASZ74589.1"/>
    </source>
</evidence>
<protein>
    <submittedName>
        <fullName evidence="1">Uncharacterized protein</fullName>
    </submittedName>
</protein>
<evidence type="ECO:0000313" key="2">
    <source>
        <dbReference type="Proteomes" id="UP000226037"/>
    </source>
</evidence>